<dbReference type="SUPFAM" id="SSF51445">
    <property type="entry name" value="(Trans)glycosidases"/>
    <property type="match status" value="1"/>
</dbReference>
<dbReference type="GO" id="GO:0005975">
    <property type="term" value="P:carbohydrate metabolic process"/>
    <property type="evidence" value="ECO:0007669"/>
    <property type="project" value="InterPro"/>
</dbReference>
<dbReference type="PROSITE" id="PS01095">
    <property type="entry name" value="GH18_1"/>
    <property type="match status" value="1"/>
</dbReference>
<dbReference type="AlphaFoldDB" id="A0A226DIR3"/>
<evidence type="ECO:0000256" key="2">
    <source>
        <dbReference type="ARBA" id="ARBA00023295"/>
    </source>
</evidence>
<dbReference type="PROSITE" id="PS51910">
    <property type="entry name" value="GH18_2"/>
    <property type="match status" value="1"/>
</dbReference>
<dbReference type="Pfam" id="PF00704">
    <property type="entry name" value="Glyco_hydro_18"/>
    <property type="match status" value="1"/>
</dbReference>
<dbReference type="GO" id="GO:0006032">
    <property type="term" value="P:chitin catabolic process"/>
    <property type="evidence" value="ECO:0007669"/>
    <property type="project" value="UniProtKB-ARBA"/>
</dbReference>
<dbReference type="EMBL" id="LNIX01000018">
    <property type="protein sequence ID" value="OXA45020.1"/>
    <property type="molecule type" value="Genomic_DNA"/>
</dbReference>
<accession>A0A226DIR3</accession>
<sequence>MCNTIISYCIVFILIPENLNLPLDPDMAQNQTQFVKEDSLIPQEPDQPLTTSNFTKYIQTPPLSIIYVEVNRNNFQNVACYTRTHSTNNSLFHIGIIFAANINLSPTNKTAVLHMNENVVKVLSNVDRYVRPLQKRGIKVLLSILGNHQGAGFCNFPDIQSARDFATQLSETVSRYGLDGVDLDDEFVQYGENETDKPNAFSFVYFLRELRALMPKKIISFYFIGPASTRLTYGDLSAGDYLDYSWNPYYGTYSVPKLPKLGKARLSPAAVDVTGTNIISAQNLAERTVRDGYGAFMMYDLPNTDISRYLGRISEKFYGSGSTVEKGCLQGWEVKKNETGVNLRGAEGDKSLGVR</sequence>
<dbReference type="NCBIfam" id="NF045482">
    <property type="entry name" value="Endoglyc_H"/>
    <property type="match status" value="1"/>
</dbReference>
<keyword evidence="1 3" id="KW-0378">Hydrolase</keyword>
<evidence type="ECO:0000256" key="3">
    <source>
        <dbReference type="RuleBase" id="RU000489"/>
    </source>
</evidence>
<evidence type="ECO:0000313" key="6">
    <source>
        <dbReference type="EMBL" id="OXA45020.1"/>
    </source>
</evidence>
<comment type="similarity">
    <text evidence="4">Belongs to the glycosyl hydrolase 18 family.</text>
</comment>
<dbReference type="OrthoDB" id="10050777at2759"/>
<evidence type="ECO:0000256" key="4">
    <source>
        <dbReference type="RuleBase" id="RU004453"/>
    </source>
</evidence>
<evidence type="ECO:0000259" key="5">
    <source>
        <dbReference type="PROSITE" id="PS51910"/>
    </source>
</evidence>
<keyword evidence="2 3" id="KW-0326">Glycosidase</keyword>
<dbReference type="GO" id="GO:0004568">
    <property type="term" value="F:chitinase activity"/>
    <property type="evidence" value="ECO:0007669"/>
    <property type="project" value="UniProtKB-ARBA"/>
</dbReference>
<reference evidence="6 7" key="1">
    <citation type="submission" date="2015-12" db="EMBL/GenBank/DDBJ databases">
        <title>The genome of Folsomia candida.</title>
        <authorList>
            <person name="Faddeeva A."/>
            <person name="Derks M.F."/>
            <person name="Anvar Y."/>
            <person name="Smit S."/>
            <person name="Van Straalen N."/>
            <person name="Roelofs D."/>
        </authorList>
    </citation>
    <scope>NUCLEOTIDE SEQUENCE [LARGE SCALE GENOMIC DNA]</scope>
    <source>
        <strain evidence="6 7">VU population</strain>
        <tissue evidence="6">Whole body</tissue>
    </source>
</reference>
<name>A0A226DIR3_FOLCA</name>
<dbReference type="InterPro" id="IPR017853">
    <property type="entry name" value="GH"/>
</dbReference>
<gene>
    <name evidence="6" type="ORF">Fcan01_19955</name>
</gene>
<dbReference type="InterPro" id="IPR001579">
    <property type="entry name" value="Glyco_hydro_18_chit_AS"/>
</dbReference>
<feature type="domain" description="GH18" evidence="5">
    <location>
        <begin position="62"/>
        <end position="355"/>
    </location>
</feature>
<comment type="caution">
    <text evidence="6">The sequence shown here is derived from an EMBL/GenBank/DDBJ whole genome shotgun (WGS) entry which is preliminary data.</text>
</comment>
<keyword evidence="7" id="KW-1185">Reference proteome</keyword>
<organism evidence="6 7">
    <name type="scientific">Folsomia candida</name>
    <name type="common">Springtail</name>
    <dbReference type="NCBI Taxonomy" id="158441"/>
    <lineage>
        <taxon>Eukaryota</taxon>
        <taxon>Metazoa</taxon>
        <taxon>Ecdysozoa</taxon>
        <taxon>Arthropoda</taxon>
        <taxon>Hexapoda</taxon>
        <taxon>Collembola</taxon>
        <taxon>Entomobryomorpha</taxon>
        <taxon>Isotomoidea</taxon>
        <taxon>Isotomidae</taxon>
        <taxon>Proisotominae</taxon>
        <taxon>Folsomia</taxon>
    </lineage>
</organism>
<dbReference type="InterPro" id="IPR054861">
    <property type="entry name" value="Endoglyc_H"/>
</dbReference>
<dbReference type="Proteomes" id="UP000198287">
    <property type="component" value="Unassembled WGS sequence"/>
</dbReference>
<proteinExistence type="inferred from homology"/>
<protein>
    <submittedName>
        <fullName evidence="6">Endo-beta-N-acetylglucosaminidase H</fullName>
    </submittedName>
</protein>
<dbReference type="InterPro" id="IPR001223">
    <property type="entry name" value="Glyco_hydro18_cat"/>
</dbReference>
<evidence type="ECO:0000256" key="1">
    <source>
        <dbReference type="ARBA" id="ARBA00022801"/>
    </source>
</evidence>
<dbReference type="Gene3D" id="3.20.20.80">
    <property type="entry name" value="Glycosidases"/>
    <property type="match status" value="1"/>
</dbReference>
<evidence type="ECO:0000313" key="7">
    <source>
        <dbReference type="Proteomes" id="UP000198287"/>
    </source>
</evidence>